<dbReference type="InterPro" id="IPR001279">
    <property type="entry name" value="Metallo-B-lactamas"/>
</dbReference>
<evidence type="ECO:0000313" key="3">
    <source>
        <dbReference type="Proteomes" id="UP000640930"/>
    </source>
</evidence>
<evidence type="ECO:0000259" key="1">
    <source>
        <dbReference type="SMART" id="SM00849"/>
    </source>
</evidence>
<name>A0ABR8XFG4_9BACL</name>
<keyword evidence="3" id="KW-1185">Reference proteome</keyword>
<reference evidence="2 3" key="1">
    <citation type="submission" date="2020-08" db="EMBL/GenBank/DDBJ databases">
        <title>A Genomic Blueprint of the Chicken Gut Microbiome.</title>
        <authorList>
            <person name="Gilroy R."/>
            <person name="Ravi A."/>
            <person name="Getino M."/>
            <person name="Pursley I."/>
            <person name="Horton D.L."/>
            <person name="Alikhan N.-F."/>
            <person name="Baker D."/>
            <person name="Gharbi K."/>
            <person name="Hall N."/>
            <person name="Watson M."/>
            <person name="Adriaenssens E.M."/>
            <person name="Foster-Nyarko E."/>
            <person name="Jarju S."/>
            <person name="Secka A."/>
            <person name="Antonio M."/>
            <person name="Oren A."/>
            <person name="Chaudhuri R."/>
            <person name="La Ragione R.M."/>
            <person name="Hildebrand F."/>
            <person name="Pallen M.J."/>
        </authorList>
    </citation>
    <scope>NUCLEOTIDE SEQUENCE [LARGE SCALE GENOMIC DNA]</scope>
    <source>
        <strain evidence="2 3">Re31</strain>
    </source>
</reference>
<dbReference type="SMART" id="SM00849">
    <property type="entry name" value="Lactamase_B"/>
    <property type="match status" value="1"/>
</dbReference>
<proteinExistence type="predicted"/>
<dbReference type="RefSeq" id="WP_191708363.1">
    <property type="nucleotide sequence ID" value="NZ_JACSQA010000027.1"/>
</dbReference>
<dbReference type="PANTHER" id="PTHR42951">
    <property type="entry name" value="METALLO-BETA-LACTAMASE DOMAIN-CONTAINING"/>
    <property type="match status" value="1"/>
</dbReference>
<comment type="caution">
    <text evidence="2">The sequence shown here is derived from an EMBL/GenBank/DDBJ whole genome shotgun (WGS) entry which is preliminary data.</text>
</comment>
<feature type="domain" description="Metallo-beta-lactamase" evidence="1">
    <location>
        <begin position="38"/>
        <end position="249"/>
    </location>
</feature>
<dbReference type="Pfam" id="PF00753">
    <property type="entry name" value="Lactamase_B"/>
    <property type="match status" value="1"/>
</dbReference>
<dbReference type="InterPro" id="IPR036866">
    <property type="entry name" value="RibonucZ/Hydroxyglut_hydro"/>
</dbReference>
<dbReference type="Gene3D" id="3.60.15.10">
    <property type="entry name" value="Ribonuclease Z/Hydroxyacylglutathione hydrolase-like"/>
    <property type="match status" value="1"/>
</dbReference>
<dbReference type="CDD" id="cd07721">
    <property type="entry name" value="yflN-like_MBL-fold"/>
    <property type="match status" value="1"/>
</dbReference>
<dbReference type="SUPFAM" id="SSF56281">
    <property type="entry name" value="Metallo-hydrolase/oxidoreductase"/>
    <property type="match status" value="1"/>
</dbReference>
<sequence>MSEQMNYGEDYKFIPVTSVMSGLGQEVTSDIYSLTIQVVNLCMVGNTNHSQAWTLIDAGMPKSADKIIHEAENRFGTDARPNAIVLTHGHFDHVGAIIELIEHWDVPVYAHELEIPYLTGVKSYPAPDPTVEGGLVAKMSPYFPNEPINLGSHVKPLPSDGTVPSMLEWNWIHTPGHSPGHISLYRQSDGALIAGDAFVTVKQESLFKTLVQDQEISGPPRYLTTDWQQAWDSVKKLSDLKPQIAITGHGMPMKGQELTDNLTKLAIDFDVIAIPKYGRYVDGSQN</sequence>
<dbReference type="Proteomes" id="UP000640930">
    <property type="component" value="Unassembled WGS sequence"/>
</dbReference>
<dbReference type="EMBL" id="JACSQA010000027">
    <property type="protein sequence ID" value="MBD8027945.1"/>
    <property type="molecule type" value="Genomic_DNA"/>
</dbReference>
<dbReference type="PANTHER" id="PTHR42951:SF17">
    <property type="entry name" value="METALLO-BETA-LACTAMASE DOMAIN-CONTAINING PROTEIN"/>
    <property type="match status" value="1"/>
</dbReference>
<gene>
    <name evidence="2" type="ORF">H9636_14935</name>
</gene>
<dbReference type="InterPro" id="IPR050855">
    <property type="entry name" value="NDM-1-like"/>
</dbReference>
<organism evidence="2 3">
    <name type="scientific">Ureibacillus galli</name>
    <dbReference type="NCBI Taxonomy" id="2762222"/>
    <lineage>
        <taxon>Bacteria</taxon>
        <taxon>Bacillati</taxon>
        <taxon>Bacillota</taxon>
        <taxon>Bacilli</taxon>
        <taxon>Bacillales</taxon>
        <taxon>Caryophanaceae</taxon>
        <taxon>Ureibacillus</taxon>
    </lineage>
</organism>
<accession>A0ABR8XFG4</accession>
<protein>
    <submittedName>
        <fullName evidence="2">MBL fold metallo-hydrolase</fullName>
    </submittedName>
</protein>
<evidence type="ECO:0000313" key="2">
    <source>
        <dbReference type="EMBL" id="MBD8027945.1"/>
    </source>
</evidence>